<evidence type="ECO:0000259" key="2">
    <source>
        <dbReference type="PROSITE" id="PS50108"/>
    </source>
</evidence>
<gene>
    <name evidence="3" type="primary">ORF53268</name>
</gene>
<feature type="non-terminal residue" evidence="3">
    <location>
        <position position="185"/>
    </location>
</feature>
<proteinExistence type="predicted"/>
<reference evidence="3" key="1">
    <citation type="submission" date="2014-12" db="EMBL/GenBank/DDBJ databases">
        <title>Insight into the proteome of Arion vulgaris.</title>
        <authorList>
            <person name="Aradska J."/>
            <person name="Bulat T."/>
            <person name="Smidak R."/>
            <person name="Sarate P."/>
            <person name="Gangsoo J."/>
            <person name="Sialana F."/>
            <person name="Bilban M."/>
            <person name="Lubec G."/>
        </authorList>
    </citation>
    <scope>NUCLEOTIDE SEQUENCE</scope>
    <source>
        <tissue evidence="3">Skin</tissue>
    </source>
</reference>
<feature type="non-terminal residue" evidence="3">
    <location>
        <position position="1"/>
    </location>
</feature>
<feature type="compositionally biased region" description="Polar residues" evidence="1">
    <location>
        <begin position="111"/>
        <end position="142"/>
    </location>
</feature>
<dbReference type="AlphaFoldDB" id="A0A0B6Z8Q1"/>
<dbReference type="Pfam" id="PF00786">
    <property type="entry name" value="PBD"/>
    <property type="match status" value="1"/>
</dbReference>
<dbReference type="InterPro" id="IPR000095">
    <property type="entry name" value="CRIB_dom"/>
</dbReference>
<feature type="compositionally biased region" description="Polar residues" evidence="1">
    <location>
        <begin position="168"/>
        <end position="178"/>
    </location>
</feature>
<feature type="domain" description="CRIB" evidence="2">
    <location>
        <begin position="68"/>
        <end position="81"/>
    </location>
</feature>
<dbReference type="SMART" id="SM00285">
    <property type="entry name" value="PBD"/>
    <property type="match status" value="2"/>
</dbReference>
<feature type="region of interest" description="Disordered" evidence="1">
    <location>
        <begin position="1"/>
        <end position="185"/>
    </location>
</feature>
<protein>
    <recommendedName>
        <fullName evidence="2">CRIB domain-containing protein</fullName>
    </recommendedName>
</protein>
<feature type="compositionally biased region" description="Basic and acidic residues" evidence="1">
    <location>
        <begin position="16"/>
        <end position="29"/>
    </location>
</feature>
<feature type="domain" description="CRIB" evidence="2">
    <location>
        <begin position="32"/>
        <end position="45"/>
    </location>
</feature>
<accession>A0A0B6Z8Q1</accession>
<sequence>KQKSSRNKRRFSVKNLQEDRTSKAPDRRSRQISGPLNFSHIAHVGPGQLMPSSPNPPPPQSDRRSRIISPPSNFSHIAHMGPDQGHQMLIDLPKPGAAVGSEEMERVKSMFQPQLKSIQETQLRSARPTSSHYNGSAGSRGNESLPRLGRGSGRSLPANVPGRGSDHYGQSSPKQEQSSFEKEIS</sequence>
<dbReference type="EMBL" id="HACG01018033">
    <property type="protein sequence ID" value="CEK64898.1"/>
    <property type="molecule type" value="Transcribed_RNA"/>
</dbReference>
<name>A0A0B6Z8Q1_9EUPU</name>
<dbReference type="PROSITE" id="PS50108">
    <property type="entry name" value="CRIB"/>
    <property type="match status" value="2"/>
</dbReference>
<feature type="compositionally biased region" description="Basic residues" evidence="1">
    <location>
        <begin position="1"/>
        <end position="12"/>
    </location>
</feature>
<evidence type="ECO:0000256" key="1">
    <source>
        <dbReference type="SAM" id="MobiDB-lite"/>
    </source>
</evidence>
<organism evidence="3">
    <name type="scientific">Arion vulgaris</name>
    <dbReference type="NCBI Taxonomy" id="1028688"/>
    <lineage>
        <taxon>Eukaryota</taxon>
        <taxon>Metazoa</taxon>
        <taxon>Spiralia</taxon>
        <taxon>Lophotrochozoa</taxon>
        <taxon>Mollusca</taxon>
        <taxon>Gastropoda</taxon>
        <taxon>Heterobranchia</taxon>
        <taxon>Euthyneura</taxon>
        <taxon>Panpulmonata</taxon>
        <taxon>Eupulmonata</taxon>
        <taxon>Stylommatophora</taxon>
        <taxon>Helicina</taxon>
        <taxon>Arionoidea</taxon>
        <taxon>Arionidae</taxon>
        <taxon>Arion</taxon>
    </lineage>
</organism>
<evidence type="ECO:0000313" key="3">
    <source>
        <dbReference type="EMBL" id="CEK64898.1"/>
    </source>
</evidence>